<dbReference type="GO" id="GO:0009953">
    <property type="term" value="P:dorsal/ventral pattern formation"/>
    <property type="evidence" value="ECO:0007669"/>
    <property type="project" value="TreeGrafter"/>
</dbReference>
<dbReference type="EMBL" id="NCKU01000050">
    <property type="protein sequence ID" value="RWS17646.1"/>
    <property type="molecule type" value="Genomic_DNA"/>
</dbReference>
<evidence type="ECO:0000313" key="3">
    <source>
        <dbReference type="Proteomes" id="UP000285301"/>
    </source>
</evidence>
<dbReference type="PANTHER" id="PTHR46526:SF1">
    <property type="entry name" value="CHORDIN"/>
    <property type="match status" value="1"/>
</dbReference>
<evidence type="ECO:0000259" key="1">
    <source>
        <dbReference type="PROSITE" id="PS50184"/>
    </source>
</evidence>
<dbReference type="SMART" id="SM00214">
    <property type="entry name" value="VWC"/>
    <property type="match status" value="2"/>
</dbReference>
<dbReference type="OrthoDB" id="9829321at2759"/>
<dbReference type="GO" id="GO:0036122">
    <property type="term" value="F:BMP binding"/>
    <property type="evidence" value="ECO:0007669"/>
    <property type="project" value="TreeGrafter"/>
</dbReference>
<dbReference type="AlphaFoldDB" id="A0A3S3PE98"/>
<gene>
    <name evidence="2" type="ORF">B4U79_02376</name>
</gene>
<sequence length="289" mass="32362">MPPKVYVKPKFEETKSPLTTLAVTTSTLTTIVPTTTRLSLTDTVNNYGNNNYLEDSNDIFAANSISHRCYYEKEVYEDGMQWKSQFDDCQMCSCQRGRVKCEQMMCPVPSCANPVTLRGECCAVCEADTSSLMASNTSEPRLCYFEGEKKYHVVGSKWHPYIPPFGFDKCSICTCLSNLTIKCERIVTCPPLPCPDYEAYRENAMDCCKRCPNAIPVKSVATLDQLGDQRASSGWLKSPNELLSAGGCALKGRVYANGDEWHPTVQPFGEVKCVRCRCKVRYPRGCFAR</sequence>
<dbReference type="Pfam" id="PF00093">
    <property type="entry name" value="VWC"/>
    <property type="match status" value="2"/>
</dbReference>
<dbReference type="InterPro" id="IPR001007">
    <property type="entry name" value="VWF_dom"/>
</dbReference>
<reference evidence="2 3" key="1">
    <citation type="journal article" date="2018" name="Gigascience">
        <title>Genomes of trombidid mites reveal novel predicted allergens and laterally-transferred genes associated with secondary metabolism.</title>
        <authorList>
            <person name="Dong X."/>
            <person name="Chaisiri K."/>
            <person name="Xia D."/>
            <person name="Armstrong S.D."/>
            <person name="Fang Y."/>
            <person name="Donnelly M.J."/>
            <person name="Kadowaki T."/>
            <person name="McGarry J.W."/>
            <person name="Darby A.C."/>
            <person name="Makepeace B.L."/>
        </authorList>
    </citation>
    <scope>NUCLEOTIDE SEQUENCE [LARGE SCALE GENOMIC DNA]</scope>
    <source>
        <strain evidence="2">UoL-WK</strain>
    </source>
</reference>
<proteinExistence type="predicted"/>
<dbReference type="GO" id="GO:0030514">
    <property type="term" value="P:negative regulation of BMP signaling pathway"/>
    <property type="evidence" value="ECO:0007669"/>
    <property type="project" value="TreeGrafter"/>
</dbReference>
<name>A0A3S3PE98_9ACAR</name>
<dbReference type="SUPFAM" id="SSF57603">
    <property type="entry name" value="FnI-like domain"/>
    <property type="match status" value="2"/>
</dbReference>
<dbReference type="InterPro" id="IPR052278">
    <property type="entry name" value="Chordin-like_regulators"/>
</dbReference>
<comment type="caution">
    <text evidence="2">The sequence shown here is derived from an EMBL/GenBank/DDBJ whole genome shotgun (WGS) entry which is preliminary data.</text>
</comment>
<accession>A0A3S3PE98</accession>
<dbReference type="Proteomes" id="UP000285301">
    <property type="component" value="Unassembled WGS sequence"/>
</dbReference>
<feature type="domain" description="VWFC" evidence="1">
    <location>
        <begin position="141"/>
        <end position="212"/>
    </location>
</feature>
<evidence type="ECO:0000313" key="2">
    <source>
        <dbReference type="EMBL" id="RWS17646.1"/>
    </source>
</evidence>
<dbReference type="GO" id="GO:0005615">
    <property type="term" value="C:extracellular space"/>
    <property type="evidence" value="ECO:0007669"/>
    <property type="project" value="TreeGrafter"/>
</dbReference>
<dbReference type="PANTHER" id="PTHR46526">
    <property type="entry name" value="CHORDIN"/>
    <property type="match status" value="1"/>
</dbReference>
<dbReference type="STRING" id="1965070.A0A3S3PE98"/>
<dbReference type="Gene3D" id="6.20.200.20">
    <property type="match status" value="1"/>
</dbReference>
<keyword evidence="3" id="KW-1185">Reference proteome</keyword>
<protein>
    <submittedName>
        <fullName evidence="2">Chordin-like protein</fullName>
    </submittedName>
</protein>
<organism evidence="2 3">
    <name type="scientific">Dinothrombium tinctorium</name>
    <dbReference type="NCBI Taxonomy" id="1965070"/>
    <lineage>
        <taxon>Eukaryota</taxon>
        <taxon>Metazoa</taxon>
        <taxon>Ecdysozoa</taxon>
        <taxon>Arthropoda</taxon>
        <taxon>Chelicerata</taxon>
        <taxon>Arachnida</taxon>
        <taxon>Acari</taxon>
        <taxon>Acariformes</taxon>
        <taxon>Trombidiformes</taxon>
        <taxon>Prostigmata</taxon>
        <taxon>Anystina</taxon>
        <taxon>Parasitengona</taxon>
        <taxon>Trombidioidea</taxon>
        <taxon>Trombidiidae</taxon>
        <taxon>Dinothrombium</taxon>
    </lineage>
</organism>
<dbReference type="PROSITE" id="PS50184">
    <property type="entry name" value="VWFC_2"/>
    <property type="match status" value="2"/>
</dbReference>
<feature type="domain" description="VWFC" evidence="1">
    <location>
        <begin position="67"/>
        <end position="126"/>
    </location>
</feature>